<dbReference type="Proteomes" id="UP000316628">
    <property type="component" value="Unassembled WGS sequence"/>
</dbReference>
<evidence type="ECO:0000313" key="2">
    <source>
        <dbReference type="Proteomes" id="UP000316628"/>
    </source>
</evidence>
<dbReference type="EMBL" id="VFPP01000001">
    <property type="protein sequence ID" value="TQM81260.1"/>
    <property type="molecule type" value="Genomic_DNA"/>
</dbReference>
<protein>
    <submittedName>
        <fullName evidence="1">Uncharacterized protein</fullName>
    </submittedName>
</protein>
<accession>A0A543JEM0</accession>
<comment type="caution">
    <text evidence="1">The sequence shown here is derived from an EMBL/GenBank/DDBJ whole genome shotgun (WGS) entry which is preliminary data.</text>
</comment>
<evidence type="ECO:0000313" key="1">
    <source>
        <dbReference type="EMBL" id="TQM81260.1"/>
    </source>
</evidence>
<dbReference type="AlphaFoldDB" id="A0A543JEM0"/>
<sequence>MKTNSAMRALMRDLGQEVEAPFPEELDHILRAGWYTADCGALLLRATGLHARSWPCDEREVANREYEVNDIRVPEHGSEQERDRFLLTMVSRALWFTKAAMRGARGVPESDKLTALVSTGIDDDYLSHGTTVRFFTTRGGHPDWLDDLENFRIEAMMVLDMSDVDPGNG</sequence>
<dbReference type="OrthoDB" id="419058at2"/>
<dbReference type="RefSeq" id="WP_141979246.1">
    <property type="nucleotide sequence ID" value="NZ_VFPP01000001.1"/>
</dbReference>
<organism evidence="1 2">
    <name type="scientific">Saccharothrix saharensis</name>
    <dbReference type="NCBI Taxonomy" id="571190"/>
    <lineage>
        <taxon>Bacteria</taxon>
        <taxon>Bacillati</taxon>
        <taxon>Actinomycetota</taxon>
        <taxon>Actinomycetes</taxon>
        <taxon>Pseudonocardiales</taxon>
        <taxon>Pseudonocardiaceae</taxon>
        <taxon>Saccharothrix</taxon>
    </lineage>
</organism>
<name>A0A543JEM0_9PSEU</name>
<gene>
    <name evidence="1" type="ORF">FHX81_3623</name>
</gene>
<proteinExistence type="predicted"/>
<keyword evidence="2" id="KW-1185">Reference proteome</keyword>
<reference evidence="1 2" key="1">
    <citation type="submission" date="2019-06" db="EMBL/GenBank/DDBJ databases">
        <title>Sequencing the genomes of 1000 actinobacteria strains.</title>
        <authorList>
            <person name="Klenk H.-P."/>
        </authorList>
    </citation>
    <scope>NUCLEOTIDE SEQUENCE [LARGE SCALE GENOMIC DNA]</scope>
    <source>
        <strain evidence="1 2">DSM 45456</strain>
    </source>
</reference>